<proteinExistence type="predicted"/>
<dbReference type="SUPFAM" id="SSF52172">
    <property type="entry name" value="CheY-like"/>
    <property type="match status" value="1"/>
</dbReference>
<name>A0A1G8PCK8_9RHOB</name>
<evidence type="ECO:0000256" key="2">
    <source>
        <dbReference type="PROSITE-ProRule" id="PRU01091"/>
    </source>
</evidence>
<dbReference type="InterPro" id="IPR001867">
    <property type="entry name" value="OmpR/PhoB-type_DNA-bd"/>
</dbReference>
<dbReference type="Proteomes" id="UP000199093">
    <property type="component" value="Unassembled WGS sequence"/>
</dbReference>
<dbReference type="Pfam" id="PF00486">
    <property type="entry name" value="Trans_reg_C"/>
    <property type="match status" value="1"/>
</dbReference>
<sequence>MHWDDPGLILAPLTTDRTGGALILSADATVPGAVASALVLAGFRPGFERDPDRALARIATEKPDLVLCVMADLGRDPRELAAQIDAARATETLPLLALTTDAVSCARMARLDPACTEAEAFLNIRALVRRERPASLRGTRQSGRFELDEGRFRISYDGRVGSLTKMALCLLGPFFDVPDAVFDRATLEKLAFGTRSWEEGARNIDAYVSRVRRAIRSQLGHDPIRSVRGIGYRLNHDPAPGL</sequence>
<dbReference type="GO" id="GO:0000160">
    <property type="term" value="P:phosphorelay signal transduction system"/>
    <property type="evidence" value="ECO:0007669"/>
    <property type="project" value="InterPro"/>
</dbReference>
<evidence type="ECO:0000313" key="4">
    <source>
        <dbReference type="EMBL" id="SDI90229.1"/>
    </source>
</evidence>
<dbReference type="CDD" id="cd00383">
    <property type="entry name" value="trans_reg_C"/>
    <property type="match status" value="1"/>
</dbReference>
<dbReference type="Gene3D" id="1.10.10.10">
    <property type="entry name" value="Winged helix-like DNA-binding domain superfamily/Winged helix DNA-binding domain"/>
    <property type="match status" value="1"/>
</dbReference>
<dbReference type="GO" id="GO:0006355">
    <property type="term" value="P:regulation of DNA-templated transcription"/>
    <property type="evidence" value="ECO:0007669"/>
    <property type="project" value="InterPro"/>
</dbReference>
<evidence type="ECO:0000256" key="1">
    <source>
        <dbReference type="ARBA" id="ARBA00023125"/>
    </source>
</evidence>
<dbReference type="SUPFAM" id="SSF46894">
    <property type="entry name" value="C-terminal effector domain of the bipartite response regulators"/>
    <property type="match status" value="1"/>
</dbReference>
<evidence type="ECO:0000313" key="5">
    <source>
        <dbReference type="Proteomes" id="UP000199093"/>
    </source>
</evidence>
<reference evidence="4 5" key="1">
    <citation type="submission" date="2016-10" db="EMBL/GenBank/DDBJ databases">
        <authorList>
            <person name="de Groot N.N."/>
        </authorList>
    </citation>
    <scope>NUCLEOTIDE SEQUENCE [LARGE SCALE GENOMIC DNA]</scope>
    <source>
        <strain evidence="4 5">DSM 26424</strain>
    </source>
</reference>
<dbReference type="InterPro" id="IPR016032">
    <property type="entry name" value="Sig_transdc_resp-reg_C-effctor"/>
</dbReference>
<organism evidence="4 5">
    <name type="scientific">Salipiger marinus</name>
    <dbReference type="NCBI Taxonomy" id="555512"/>
    <lineage>
        <taxon>Bacteria</taxon>
        <taxon>Pseudomonadati</taxon>
        <taxon>Pseudomonadota</taxon>
        <taxon>Alphaproteobacteria</taxon>
        <taxon>Rhodobacterales</taxon>
        <taxon>Roseobacteraceae</taxon>
        <taxon>Salipiger</taxon>
    </lineage>
</organism>
<keyword evidence="5" id="KW-1185">Reference proteome</keyword>
<dbReference type="AlphaFoldDB" id="A0A1G8PCK8"/>
<keyword evidence="1 2" id="KW-0238">DNA-binding</keyword>
<evidence type="ECO:0000259" key="3">
    <source>
        <dbReference type="PROSITE" id="PS51755"/>
    </source>
</evidence>
<dbReference type="PROSITE" id="PS51755">
    <property type="entry name" value="OMPR_PHOB"/>
    <property type="match status" value="1"/>
</dbReference>
<dbReference type="SMART" id="SM00862">
    <property type="entry name" value="Trans_reg_C"/>
    <property type="match status" value="1"/>
</dbReference>
<dbReference type="EMBL" id="FNEJ01000012">
    <property type="protein sequence ID" value="SDI90229.1"/>
    <property type="molecule type" value="Genomic_DNA"/>
</dbReference>
<dbReference type="InterPro" id="IPR011006">
    <property type="entry name" value="CheY-like_superfamily"/>
</dbReference>
<accession>A0A1G8PCK8</accession>
<dbReference type="GO" id="GO:0003677">
    <property type="term" value="F:DNA binding"/>
    <property type="evidence" value="ECO:0007669"/>
    <property type="project" value="UniProtKB-UniRule"/>
</dbReference>
<gene>
    <name evidence="4" type="ORF">SAMN04487993_101258</name>
</gene>
<dbReference type="STRING" id="555512.SAMN04487993_101258"/>
<dbReference type="RefSeq" id="WP_165616828.1">
    <property type="nucleotide sequence ID" value="NZ_FNEJ01000012.1"/>
</dbReference>
<protein>
    <submittedName>
        <fullName evidence="4">Transcriptional regulatory protein, C terminal</fullName>
    </submittedName>
</protein>
<feature type="domain" description="OmpR/PhoB-type" evidence="3">
    <location>
        <begin position="137"/>
        <end position="236"/>
    </location>
</feature>
<dbReference type="InterPro" id="IPR036388">
    <property type="entry name" value="WH-like_DNA-bd_sf"/>
</dbReference>
<feature type="DNA-binding region" description="OmpR/PhoB-type" evidence="2">
    <location>
        <begin position="137"/>
        <end position="236"/>
    </location>
</feature>